<evidence type="ECO:0000259" key="7">
    <source>
        <dbReference type="Pfam" id="PF06429"/>
    </source>
</evidence>
<evidence type="ECO:0000259" key="8">
    <source>
        <dbReference type="Pfam" id="PF07559"/>
    </source>
</evidence>
<protein>
    <recommendedName>
        <fullName evidence="3 5">Flagellar hook protein FlgE</fullName>
    </recommendedName>
</protein>
<reference evidence="10 11" key="1">
    <citation type="submission" date="2019-09" db="EMBL/GenBank/DDBJ databases">
        <title>Polymorphobacter sp. isolated from a lake in China.</title>
        <authorList>
            <person name="Liu Z."/>
        </authorList>
    </citation>
    <scope>NUCLEOTIDE SEQUENCE [LARGE SCALE GENOMIC DNA]</scope>
    <source>
        <strain evidence="10 11">D40P</strain>
    </source>
</reference>
<evidence type="ECO:0000259" key="6">
    <source>
        <dbReference type="Pfam" id="PF00460"/>
    </source>
</evidence>
<evidence type="ECO:0000256" key="4">
    <source>
        <dbReference type="ARBA" id="ARBA00023143"/>
    </source>
</evidence>
<dbReference type="Proteomes" id="UP000481327">
    <property type="component" value="Unassembled WGS sequence"/>
</dbReference>
<dbReference type="InterPro" id="IPR037058">
    <property type="entry name" value="Falgellar_hook_FlgE_sf"/>
</dbReference>
<keyword evidence="10" id="KW-0282">Flagellum</keyword>
<dbReference type="GO" id="GO:0009424">
    <property type="term" value="C:bacterial-type flagellum hook"/>
    <property type="evidence" value="ECO:0007669"/>
    <property type="project" value="TreeGrafter"/>
</dbReference>
<keyword evidence="10" id="KW-0966">Cell projection</keyword>
<comment type="similarity">
    <text evidence="2 5">Belongs to the flagella basal body rod proteins family.</text>
</comment>
<dbReference type="InterPro" id="IPR037925">
    <property type="entry name" value="FlgE/F/G-like"/>
</dbReference>
<accession>A0A7C9GMV7</accession>
<dbReference type="InterPro" id="IPR053967">
    <property type="entry name" value="LlgE_F_G-like_D1"/>
</dbReference>
<dbReference type="Pfam" id="PF00460">
    <property type="entry name" value="Flg_bb_rod"/>
    <property type="match status" value="1"/>
</dbReference>
<dbReference type="Pfam" id="PF07559">
    <property type="entry name" value="FlgE_D2"/>
    <property type="match status" value="1"/>
</dbReference>
<keyword evidence="10" id="KW-0969">Cilium</keyword>
<dbReference type="InterPro" id="IPR011491">
    <property type="entry name" value="FlgE_D2"/>
</dbReference>
<evidence type="ECO:0000256" key="5">
    <source>
        <dbReference type="RuleBase" id="RU362116"/>
    </source>
</evidence>
<dbReference type="GO" id="GO:0071978">
    <property type="term" value="P:bacterial-type flagellum-dependent swarming motility"/>
    <property type="evidence" value="ECO:0007669"/>
    <property type="project" value="TreeGrafter"/>
</dbReference>
<dbReference type="AlphaFoldDB" id="A0A7C9GMV7"/>
<dbReference type="GO" id="GO:0005829">
    <property type="term" value="C:cytosol"/>
    <property type="evidence" value="ECO:0007669"/>
    <property type="project" value="TreeGrafter"/>
</dbReference>
<dbReference type="EMBL" id="WIOL01000001">
    <property type="protein sequence ID" value="MQT15736.1"/>
    <property type="molecule type" value="Genomic_DNA"/>
</dbReference>
<dbReference type="InterPro" id="IPR001444">
    <property type="entry name" value="Flag_bb_rod_N"/>
</dbReference>
<sequence>MTFSTAMSGLNGAQTELATMANNIANVGTNGFKRSRVAFGDIIAASPSQNPSRTIGSGTYVKAVAQQFQQGAIETSDSALDLAISGQGFFTVRAGEGDGETSFTRNGAFGVDADRYVVDASGRRLQLFPTTTDGSVLTTDLGSTIPARLPLTSGDPRPTGLIKLAVNLPASATIIPDLPAYSAGNPYAFDRNDPATFNNSTSTTIFDPLGNPVPANVYYIKTAAPSPGQPDHEWTARVFVGPTELQVAGVSGINMRFDANGALVAPAAPVTFDPFGLPGAGMTTGLTLDHGVATTQLTGGFSRISVEQDGYAAGQLESILVDGSGTLSASFNNGEIHTIGKVAIANFASPQGLKPLGDARYVATPDSGNPITGEAGRNGLGSVRSGSLERSNVDLTAELVGLIAAQRNFQANAKAMETDSALLQTIINLRQ</sequence>
<evidence type="ECO:0000256" key="3">
    <source>
        <dbReference type="ARBA" id="ARBA00019015"/>
    </source>
</evidence>
<dbReference type="SUPFAM" id="SSF117143">
    <property type="entry name" value="Flagellar hook protein flgE"/>
    <property type="match status" value="1"/>
</dbReference>
<gene>
    <name evidence="10" type="ORF">F3168_00455</name>
</gene>
<feature type="domain" description="Flagellar basal-body/hook protein C-terminal" evidence="7">
    <location>
        <begin position="385"/>
        <end position="429"/>
    </location>
</feature>
<comment type="subcellular location">
    <subcellularLocation>
        <location evidence="1 5">Bacterial flagellum basal body</location>
    </subcellularLocation>
</comment>
<feature type="domain" description="Flagellar hook protein FlgE D2" evidence="8">
    <location>
        <begin position="183"/>
        <end position="311"/>
    </location>
</feature>
<dbReference type="PANTHER" id="PTHR30435:SF1">
    <property type="entry name" value="FLAGELLAR HOOK PROTEIN FLGE"/>
    <property type="match status" value="1"/>
</dbReference>
<feature type="domain" description="Flagellar basal body rod protein N-terminal" evidence="6">
    <location>
        <begin position="5"/>
        <end position="33"/>
    </location>
</feature>
<proteinExistence type="inferred from homology"/>
<evidence type="ECO:0000256" key="2">
    <source>
        <dbReference type="ARBA" id="ARBA00009677"/>
    </source>
</evidence>
<name>A0A7C9GMV7_9SPHN</name>
<feature type="domain" description="Flagellar hook protein FlgE/F/G-like D1" evidence="9">
    <location>
        <begin position="83"/>
        <end position="135"/>
    </location>
</feature>
<organism evidence="10 11">
    <name type="scientific">Sandarakinorhabdus fusca</name>
    <dbReference type="NCBI Taxonomy" id="1439888"/>
    <lineage>
        <taxon>Bacteria</taxon>
        <taxon>Pseudomonadati</taxon>
        <taxon>Pseudomonadota</taxon>
        <taxon>Alphaproteobacteria</taxon>
        <taxon>Sphingomonadales</taxon>
        <taxon>Sphingosinicellaceae</taxon>
        <taxon>Sandarakinorhabdus</taxon>
    </lineage>
</organism>
<dbReference type="InterPro" id="IPR010930">
    <property type="entry name" value="Flg_bb/hook_C_dom"/>
</dbReference>
<evidence type="ECO:0000259" key="9">
    <source>
        <dbReference type="Pfam" id="PF22692"/>
    </source>
</evidence>
<comment type="function">
    <text evidence="5">A flexible structure which links the flagellar filament to the drive apparatus in the basal body.</text>
</comment>
<evidence type="ECO:0000313" key="10">
    <source>
        <dbReference type="EMBL" id="MQT15736.1"/>
    </source>
</evidence>
<keyword evidence="4 5" id="KW-0975">Bacterial flagellum</keyword>
<evidence type="ECO:0000313" key="11">
    <source>
        <dbReference type="Proteomes" id="UP000481327"/>
    </source>
</evidence>
<dbReference type="OrthoDB" id="8372879at2"/>
<dbReference type="NCBIfam" id="TIGR03506">
    <property type="entry name" value="FlgEFG_subfam"/>
    <property type="match status" value="1"/>
</dbReference>
<dbReference type="Pfam" id="PF22692">
    <property type="entry name" value="LlgE_F_G_D1"/>
    <property type="match status" value="1"/>
</dbReference>
<dbReference type="GO" id="GO:0009425">
    <property type="term" value="C:bacterial-type flagellum basal body"/>
    <property type="evidence" value="ECO:0007669"/>
    <property type="project" value="UniProtKB-SubCell"/>
</dbReference>
<dbReference type="RefSeq" id="WP_152576208.1">
    <property type="nucleotide sequence ID" value="NZ_JAATJI010000001.1"/>
</dbReference>
<comment type="caution">
    <text evidence="10">The sequence shown here is derived from an EMBL/GenBank/DDBJ whole genome shotgun (WGS) entry which is preliminary data.</text>
</comment>
<dbReference type="Pfam" id="PF06429">
    <property type="entry name" value="Flg_bbr_C"/>
    <property type="match status" value="1"/>
</dbReference>
<dbReference type="InterPro" id="IPR020013">
    <property type="entry name" value="Flagellar_FlgE/F/G"/>
</dbReference>
<dbReference type="PANTHER" id="PTHR30435">
    <property type="entry name" value="FLAGELLAR PROTEIN"/>
    <property type="match status" value="1"/>
</dbReference>
<dbReference type="Gene3D" id="2.60.98.20">
    <property type="entry name" value="Flagellar hook protein FlgE"/>
    <property type="match status" value="1"/>
</dbReference>
<evidence type="ECO:0000256" key="1">
    <source>
        <dbReference type="ARBA" id="ARBA00004117"/>
    </source>
</evidence>
<keyword evidence="11" id="KW-1185">Reference proteome</keyword>